<comment type="caution">
    <text evidence="2">The sequence shown here is derived from an EMBL/GenBank/DDBJ whole genome shotgun (WGS) entry which is preliminary data.</text>
</comment>
<dbReference type="GeneID" id="92027706"/>
<organism evidence="2 3">
    <name type="scientific">Phyllosticta citribraziliensis</name>
    <dbReference type="NCBI Taxonomy" id="989973"/>
    <lineage>
        <taxon>Eukaryota</taxon>
        <taxon>Fungi</taxon>
        <taxon>Dikarya</taxon>
        <taxon>Ascomycota</taxon>
        <taxon>Pezizomycotina</taxon>
        <taxon>Dothideomycetes</taxon>
        <taxon>Dothideomycetes incertae sedis</taxon>
        <taxon>Botryosphaeriales</taxon>
        <taxon>Phyllostictaceae</taxon>
        <taxon>Phyllosticta</taxon>
    </lineage>
</organism>
<protein>
    <submittedName>
        <fullName evidence="2">Uncharacterized protein</fullName>
    </submittedName>
</protein>
<feature type="transmembrane region" description="Helical" evidence="1">
    <location>
        <begin position="75"/>
        <end position="95"/>
    </location>
</feature>
<dbReference type="RefSeq" id="XP_066657656.1">
    <property type="nucleotide sequence ID" value="XM_066794800.1"/>
</dbReference>
<sequence length="212" mass="23444">MRKWMVRSVIERARGKRRASRQEQQVRMAASLCSAGGPRPRRGAARERVVMAGVVLRSHGMAGWSSNEDIDKLRALSKGLGVGLVVVTYWIFSLIRLPPLARAARPLLPLLFTFTFTFTFTTSQLHLRVASCRLALSSLRTHSVASVASTPSSPWHVTSFSSTKPQLRYPFEPPWPSLSPSAPLTLFSPPGLQLARPSLPLSNFLLLNSAIW</sequence>
<accession>A0ABR1LZT3</accession>
<feature type="transmembrane region" description="Helical" evidence="1">
    <location>
        <begin position="107"/>
        <end position="127"/>
    </location>
</feature>
<evidence type="ECO:0000313" key="2">
    <source>
        <dbReference type="EMBL" id="KAK7540725.1"/>
    </source>
</evidence>
<dbReference type="EMBL" id="JBBPEH010000003">
    <property type="protein sequence ID" value="KAK7540725.1"/>
    <property type="molecule type" value="Genomic_DNA"/>
</dbReference>
<keyword evidence="1" id="KW-0812">Transmembrane</keyword>
<name>A0ABR1LZT3_9PEZI</name>
<evidence type="ECO:0000256" key="1">
    <source>
        <dbReference type="SAM" id="Phobius"/>
    </source>
</evidence>
<reference evidence="2 3" key="1">
    <citation type="submission" date="2024-04" db="EMBL/GenBank/DDBJ databases">
        <title>Phyllosticta paracitricarpa is synonymous to the EU quarantine fungus P. citricarpa based on phylogenomic analyses.</title>
        <authorList>
            <consortium name="Lawrence Berkeley National Laboratory"/>
            <person name="Van ingen-buijs V.A."/>
            <person name="Van westerhoven A.C."/>
            <person name="Haridas S."/>
            <person name="Skiadas P."/>
            <person name="Martin F."/>
            <person name="Groenewald J.Z."/>
            <person name="Crous P.W."/>
            <person name="Seidl M.F."/>
        </authorList>
    </citation>
    <scope>NUCLEOTIDE SEQUENCE [LARGE SCALE GENOMIC DNA]</scope>
    <source>
        <strain evidence="2 3">CPC 17464</strain>
    </source>
</reference>
<evidence type="ECO:0000313" key="3">
    <source>
        <dbReference type="Proteomes" id="UP001360953"/>
    </source>
</evidence>
<dbReference type="Proteomes" id="UP001360953">
    <property type="component" value="Unassembled WGS sequence"/>
</dbReference>
<keyword evidence="3" id="KW-1185">Reference proteome</keyword>
<keyword evidence="1" id="KW-1133">Transmembrane helix</keyword>
<keyword evidence="1" id="KW-0472">Membrane</keyword>
<gene>
    <name evidence="2" type="ORF">J3D65DRAFT_250834</name>
</gene>
<proteinExistence type="predicted"/>